<gene>
    <name evidence="3" type="ORF">IAB74_08900</name>
</gene>
<evidence type="ECO:0000313" key="3">
    <source>
        <dbReference type="EMBL" id="HIQ68610.1"/>
    </source>
</evidence>
<proteinExistence type="predicted"/>
<dbReference type="Pfam" id="PF03123">
    <property type="entry name" value="CAT_RBD"/>
    <property type="match status" value="1"/>
</dbReference>
<dbReference type="PANTHER" id="PTHR30185">
    <property type="entry name" value="CRYPTIC BETA-GLUCOSIDE BGL OPERON ANTITERMINATOR"/>
    <property type="match status" value="1"/>
</dbReference>
<dbReference type="InterPro" id="IPR036650">
    <property type="entry name" value="CAT_RNA-bd_dom_sf"/>
</dbReference>
<dbReference type="Gene3D" id="1.10.1790.10">
    <property type="entry name" value="PRD domain"/>
    <property type="match status" value="2"/>
</dbReference>
<comment type="caution">
    <text evidence="3">The sequence shown here is derived from an EMBL/GenBank/DDBJ whole genome shotgun (WGS) entry which is preliminary data.</text>
</comment>
<dbReference type="Proteomes" id="UP000886796">
    <property type="component" value="Unassembled WGS sequence"/>
</dbReference>
<sequence>MRVLKAINNNVVSCVDDSGRELIAMGKGLGFRSRAGDVLRPEDAEKVFRMESDEEFSRFKDVLSQLPVRLLELCTRIIDHADHVLGRQLSESIYLTLTDHVNFALERVHRGIQLHNALVTEMRVFYPGEFAVGQYALEQIAAQEGVQLPEDEAASIAMHLVNAQYNSSINTTMHVVQVLQPMIDIIEGWPGLCLNKNHLYYNQLIVDLKFIAMQAFSQTPSGWGSSELEDMTKKLYPEAYACAEATAGYLSRQSGRQIPKEEQAHLAICIRRACIS</sequence>
<protein>
    <submittedName>
        <fullName evidence="3">PRD domain-containing protein</fullName>
    </submittedName>
</protein>
<accession>A0A9D0Z637</accession>
<organism evidence="3 4">
    <name type="scientific">Candidatus Faecousia excrementigallinarum</name>
    <dbReference type="NCBI Taxonomy" id="2840806"/>
    <lineage>
        <taxon>Bacteria</taxon>
        <taxon>Bacillati</taxon>
        <taxon>Bacillota</taxon>
        <taxon>Clostridia</taxon>
        <taxon>Eubacteriales</taxon>
        <taxon>Oscillospiraceae</taxon>
        <taxon>Faecousia</taxon>
    </lineage>
</organism>
<dbReference type="PROSITE" id="PS51372">
    <property type="entry name" value="PRD_2"/>
    <property type="match status" value="2"/>
</dbReference>
<name>A0A9D0Z637_9FIRM</name>
<dbReference type="GO" id="GO:0003723">
    <property type="term" value="F:RNA binding"/>
    <property type="evidence" value="ECO:0007669"/>
    <property type="project" value="InterPro"/>
</dbReference>
<evidence type="ECO:0000256" key="1">
    <source>
        <dbReference type="ARBA" id="ARBA00022737"/>
    </source>
</evidence>
<feature type="domain" description="PRD" evidence="2">
    <location>
        <begin position="65"/>
        <end position="170"/>
    </location>
</feature>
<dbReference type="InterPro" id="IPR011608">
    <property type="entry name" value="PRD"/>
</dbReference>
<dbReference type="InterPro" id="IPR036634">
    <property type="entry name" value="PRD_sf"/>
</dbReference>
<feature type="domain" description="PRD" evidence="2">
    <location>
        <begin position="171"/>
        <end position="276"/>
    </location>
</feature>
<dbReference type="PANTHER" id="PTHR30185:SF15">
    <property type="entry name" value="CRYPTIC BETA-GLUCOSIDE BGL OPERON ANTITERMINATOR"/>
    <property type="match status" value="1"/>
</dbReference>
<evidence type="ECO:0000313" key="4">
    <source>
        <dbReference type="Proteomes" id="UP000886796"/>
    </source>
</evidence>
<dbReference type="Pfam" id="PF00874">
    <property type="entry name" value="PRD"/>
    <property type="match status" value="2"/>
</dbReference>
<dbReference type="SUPFAM" id="SSF63520">
    <property type="entry name" value="PTS-regulatory domain, PRD"/>
    <property type="match status" value="2"/>
</dbReference>
<dbReference type="InterPro" id="IPR004341">
    <property type="entry name" value="CAT_RNA-bd_dom"/>
</dbReference>
<evidence type="ECO:0000259" key="2">
    <source>
        <dbReference type="PROSITE" id="PS51372"/>
    </source>
</evidence>
<dbReference type="SMART" id="SM01061">
    <property type="entry name" value="CAT_RBD"/>
    <property type="match status" value="1"/>
</dbReference>
<dbReference type="AlphaFoldDB" id="A0A9D0Z637"/>
<keyword evidence="1" id="KW-0677">Repeat</keyword>
<dbReference type="InterPro" id="IPR050661">
    <property type="entry name" value="BglG_antiterminators"/>
</dbReference>
<dbReference type="SUPFAM" id="SSF50151">
    <property type="entry name" value="SacY-like RNA-binding domain"/>
    <property type="match status" value="1"/>
</dbReference>
<dbReference type="EMBL" id="DVFK01000118">
    <property type="protein sequence ID" value="HIQ68610.1"/>
    <property type="molecule type" value="Genomic_DNA"/>
</dbReference>
<dbReference type="Gene3D" id="2.30.24.10">
    <property type="entry name" value="CAT RNA-binding domain"/>
    <property type="match status" value="1"/>
</dbReference>
<reference evidence="3" key="2">
    <citation type="journal article" date="2021" name="PeerJ">
        <title>Extensive microbial diversity within the chicken gut microbiome revealed by metagenomics and culture.</title>
        <authorList>
            <person name="Gilroy R."/>
            <person name="Ravi A."/>
            <person name="Getino M."/>
            <person name="Pursley I."/>
            <person name="Horton D.L."/>
            <person name="Alikhan N.F."/>
            <person name="Baker D."/>
            <person name="Gharbi K."/>
            <person name="Hall N."/>
            <person name="Watson M."/>
            <person name="Adriaenssens E.M."/>
            <person name="Foster-Nyarko E."/>
            <person name="Jarju S."/>
            <person name="Secka A."/>
            <person name="Antonio M."/>
            <person name="Oren A."/>
            <person name="Chaudhuri R.R."/>
            <person name="La Ragione R."/>
            <person name="Hildebrand F."/>
            <person name="Pallen M.J."/>
        </authorList>
    </citation>
    <scope>NUCLEOTIDE SEQUENCE</scope>
    <source>
        <strain evidence="3">13361</strain>
    </source>
</reference>
<dbReference type="GO" id="GO:0006355">
    <property type="term" value="P:regulation of DNA-templated transcription"/>
    <property type="evidence" value="ECO:0007669"/>
    <property type="project" value="InterPro"/>
</dbReference>
<reference evidence="3" key="1">
    <citation type="submission" date="2020-10" db="EMBL/GenBank/DDBJ databases">
        <authorList>
            <person name="Gilroy R."/>
        </authorList>
    </citation>
    <scope>NUCLEOTIDE SEQUENCE</scope>
    <source>
        <strain evidence="3">13361</strain>
    </source>
</reference>